<evidence type="ECO:0000256" key="6">
    <source>
        <dbReference type="PIRSR" id="PIRSR625705-1"/>
    </source>
</evidence>
<name>A0A1I7G515_9FLAO</name>
<dbReference type="GO" id="GO:0030203">
    <property type="term" value="P:glycosaminoglycan metabolic process"/>
    <property type="evidence" value="ECO:0007669"/>
    <property type="project" value="TreeGrafter"/>
</dbReference>
<feature type="active site" description="Proton donor" evidence="6">
    <location>
        <position position="358"/>
    </location>
</feature>
<evidence type="ECO:0000256" key="1">
    <source>
        <dbReference type="ARBA" id="ARBA00001231"/>
    </source>
</evidence>
<dbReference type="Gene3D" id="2.60.120.260">
    <property type="entry name" value="Galactose-binding domain-like"/>
    <property type="match status" value="1"/>
</dbReference>
<keyword evidence="4" id="KW-0378">Hydrolase</keyword>
<dbReference type="Pfam" id="PF02838">
    <property type="entry name" value="Glyco_hydro_20b"/>
    <property type="match status" value="1"/>
</dbReference>
<evidence type="ECO:0000256" key="2">
    <source>
        <dbReference type="ARBA" id="ARBA00006285"/>
    </source>
</evidence>
<dbReference type="InterPro" id="IPR000421">
    <property type="entry name" value="FA58C"/>
</dbReference>
<dbReference type="InterPro" id="IPR015883">
    <property type="entry name" value="Glyco_hydro_20_cat"/>
</dbReference>
<reference evidence="13" key="1">
    <citation type="submission" date="2016-10" db="EMBL/GenBank/DDBJ databases">
        <authorList>
            <person name="Varghese N."/>
            <person name="Submissions S."/>
        </authorList>
    </citation>
    <scope>NUCLEOTIDE SEQUENCE [LARGE SCALE GENOMIC DNA]</scope>
    <source>
        <strain evidence="13">CGMCC 1.12333</strain>
    </source>
</reference>
<dbReference type="EMBL" id="FPBK01000003">
    <property type="protein sequence ID" value="SFU43316.1"/>
    <property type="molecule type" value="Genomic_DNA"/>
</dbReference>
<dbReference type="GO" id="GO:0016020">
    <property type="term" value="C:membrane"/>
    <property type="evidence" value="ECO:0007669"/>
    <property type="project" value="TreeGrafter"/>
</dbReference>
<feature type="signal peptide" evidence="7">
    <location>
        <begin position="1"/>
        <end position="25"/>
    </location>
</feature>
<accession>A0A1I7G515</accession>
<comment type="catalytic activity">
    <reaction evidence="1">
        <text>Hydrolysis of terminal non-reducing N-acetyl-D-hexosamine residues in N-acetyl-beta-D-hexosaminides.</text>
        <dbReference type="EC" id="3.2.1.52"/>
    </reaction>
</comment>
<organism evidence="12 13">
    <name type="scientific">Pustulibacterium marinum</name>
    <dbReference type="NCBI Taxonomy" id="1224947"/>
    <lineage>
        <taxon>Bacteria</taxon>
        <taxon>Pseudomonadati</taxon>
        <taxon>Bacteroidota</taxon>
        <taxon>Flavobacteriia</taxon>
        <taxon>Flavobacteriales</taxon>
        <taxon>Flavobacteriaceae</taxon>
        <taxon>Pustulibacterium</taxon>
    </lineage>
</organism>
<evidence type="ECO:0000256" key="4">
    <source>
        <dbReference type="ARBA" id="ARBA00022801"/>
    </source>
</evidence>
<dbReference type="PANTHER" id="PTHR22600">
    <property type="entry name" value="BETA-HEXOSAMINIDASE"/>
    <property type="match status" value="1"/>
</dbReference>
<dbReference type="Pfam" id="PF13290">
    <property type="entry name" value="CHB_HEX_C_1"/>
    <property type="match status" value="1"/>
</dbReference>
<dbReference type="InterPro" id="IPR015882">
    <property type="entry name" value="HEX_bac_N"/>
</dbReference>
<dbReference type="GO" id="GO:0004563">
    <property type="term" value="F:beta-N-acetylhexosaminidase activity"/>
    <property type="evidence" value="ECO:0007669"/>
    <property type="project" value="UniProtKB-EC"/>
</dbReference>
<dbReference type="InterPro" id="IPR029018">
    <property type="entry name" value="Hex-like_dom2"/>
</dbReference>
<dbReference type="OrthoDB" id="9763537at2"/>
<evidence type="ECO:0000259" key="9">
    <source>
        <dbReference type="Pfam" id="PF00754"/>
    </source>
</evidence>
<keyword evidence="7" id="KW-0732">Signal</keyword>
<dbReference type="PRINTS" id="PR00738">
    <property type="entry name" value="GLHYDRLASE20"/>
</dbReference>
<dbReference type="InterPro" id="IPR059177">
    <property type="entry name" value="GH29D-like_dom"/>
</dbReference>
<evidence type="ECO:0000259" key="11">
    <source>
        <dbReference type="Pfam" id="PF13290"/>
    </source>
</evidence>
<dbReference type="EC" id="3.2.1.52" evidence="3"/>
<dbReference type="RefSeq" id="WP_093024368.1">
    <property type="nucleotide sequence ID" value="NZ_FPBK01000003.1"/>
</dbReference>
<feature type="chain" id="PRO_5011539236" description="beta-N-acetylhexosaminidase" evidence="7">
    <location>
        <begin position="26"/>
        <end position="787"/>
    </location>
</feature>
<dbReference type="InterPro" id="IPR017853">
    <property type="entry name" value="GH"/>
</dbReference>
<dbReference type="Gene3D" id="3.30.379.10">
    <property type="entry name" value="Chitobiase/beta-hexosaminidase domain 2-like"/>
    <property type="match status" value="1"/>
</dbReference>
<keyword evidence="5" id="KW-0326">Glycosidase</keyword>
<dbReference type="CDD" id="cd06563">
    <property type="entry name" value="GH20_chitobiase-like"/>
    <property type="match status" value="1"/>
</dbReference>
<protein>
    <recommendedName>
        <fullName evidence="3">beta-N-acetylhexosaminidase</fullName>
        <ecNumber evidence="3">3.2.1.52</ecNumber>
    </recommendedName>
</protein>
<dbReference type="GO" id="GO:0005975">
    <property type="term" value="P:carbohydrate metabolic process"/>
    <property type="evidence" value="ECO:0007669"/>
    <property type="project" value="InterPro"/>
</dbReference>
<dbReference type="Gene3D" id="3.20.20.80">
    <property type="entry name" value="Glycosidases"/>
    <property type="match status" value="1"/>
</dbReference>
<dbReference type="PANTHER" id="PTHR22600:SF57">
    <property type="entry name" value="BETA-N-ACETYLHEXOSAMINIDASE"/>
    <property type="match status" value="1"/>
</dbReference>
<feature type="domain" description="GH29D-like beta-sandwich" evidence="11">
    <location>
        <begin position="572"/>
        <end position="624"/>
    </location>
</feature>
<dbReference type="PROSITE" id="PS51257">
    <property type="entry name" value="PROKAR_LIPOPROTEIN"/>
    <property type="match status" value="1"/>
</dbReference>
<comment type="similarity">
    <text evidence="2">Belongs to the glycosyl hydrolase 20 family.</text>
</comment>
<gene>
    <name evidence="12" type="ORF">SAMN05216480_103161</name>
</gene>
<proteinExistence type="inferred from homology"/>
<dbReference type="Proteomes" id="UP000199138">
    <property type="component" value="Unassembled WGS sequence"/>
</dbReference>
<dbReference type="SUPFAM" id="SSF51445">
    <property type="entry name" value="(Trans)glycosidases"/>
    <property type="match status" value="1"/>
</dbReference>
<dbReference type="STRING" id="1224947.SAMN05216480_103161"/>
<evidence type="ECO:0000259" key="8">
    <source>
        <dbReference type="Pfam" id="PF00728"/>
    </source>
</evidence>
<evidence type="ECO:0000259" key="10">
    <source>
        <dbReference type="Pfam" id="PF02838"/>
    </source>
</evidence>
<evidence type="ECO:0000256" key="3">
    <source>
        <dbReference type="ARBA" id="ARBA00012663"/>
    </source>
</evidence>
<dbReference type="SUPFAM" id="SSF55545">
    <property type="entry name" value="beta-N-acetylhexosaminidase-like domain"/>
    <property type="match status" value="1"/>
</dbReference>
<sequence length="787" mass="88749">MLNSKFNFSSIAKVALGITLFGAFAACKQEAQLDAKQLTFTVQDINIVPKPNAVKLNEGAFLFTDKTQVYIAEKEWLPLAEILQQPFHSAAGITINTASSLSEENYISIKKDTSLAPEHYELQVTSNHINIKASDYNGALYGLESILQLLPPQIESTSVVSKVTWAIPNVQITDGPRFSWRGVMLDVSRHFFKKEYVKEVIDELAFHKMNTLHLHLVDDQGWRIEIKKYPKLTEVGAFRVDQEGVNWRSRRTPELGEKATYGGYYTQEDLKEIVAYAQKKGIEVIPEIEMPAHVMSAIAAYPELSCTGEPIMVPSGSIWPITDIYCAGKDSTFEFLEDVLDEVMTIFPSKYIHVGGDEATKTEWKKCPHCQERIKTEKLSDVDELQSYFMKRIEKYIVSKNKQMIGWDEILEGGLAPEATVMSWRGFKGGWEASEQGHDVIMTPVSHCYFDYYQGPQDSEPEAFNAYTPLSQVYTFDPVVDSMSTEQASHILGGQANLWSEYIPTTTHSEYMLYPRLSAMSEALWSEKEQKNWPDFSRRVQVQMQRYAFGDINYAKSAYSIMANDSAAIAQKAIVVKLTTEFPNADIRYTLDGSEVDKAAKKYTDSIMITKSGTLKAAVFKDGEPYGAEFKKHYQLHKALGKNITFTKQPYRAYRGSGPFTLVNGLGGSLDFHDGKWQAWLDSDMEAIIDLGEQTLIHNVQVSALESQGSGINFPTAVTVWVSKDGKHFTDETQLKRPFTKNANRSKYVFDLELKKQEVQYLKIVANNYKTGLGGGSFIFLDEIVVE</sequence>
<dbReference type="Pfam" id="PF00754">
    <property type="entry name" value="F5_F8_type_C"/>
    <property type="match status" value="1"/>
</dbReference>
<dbReference type="Pfam" id="PF00728">
    <property type="entry name" value="Glyco_hydro_20"/>
    <property type="match status" value="1"/>
</dbReference>
<evidence type="ECO:0000313" key="13">
    <source>
        <dbReference type="Proteomes" id="UP000199138"/>
    </source>
</evidence>
<evidence type="ECO:0000256" key="7">
    <source>
        <dbReference type="SAM" id="SignalP"/>
    </source>
</evidence>
<feature type="domain" description="F5/8 type C" evidence="9">
    <location>
        <begin position="674"/>
        <end position="772"/>
    </location>
</feature>
<evidence type="ECO:0000256" key="5">
    <source>
        <dbReference type="ARBA" id="ARBA00023295"/>
    </source>
</evidence>
<feature type="domain" description="Glycoside hydrolase family 20 catalytic" evidence="8">
    <location>
        <begin position="178"/>
        <end position="527"/>
    </location>
</feature>
<feature type="domain" description="Beta-hexosaminidase bacterial type N-terminal" evidence="10">
    <location>
        <begin position="45"/>
        <end position="174"/>
    </location>
</feature>
<evidence type="ECO:0000313" key="12">
    <source>
        <dbReference type="EMBL" id="SFU43316.1"/>
    </source>
</evidence>
<dbReference type="InterPro" id="IPR025705">
    <property type="entry name" value="Beta_hexosaminidase_sua/sub"/>
</dbReference>
<keyword evidence="13" id="KW-1185">Reference proteome</keyword>
<dbReference type="SUPFAM" id="SSF49785">
    <property type="entry name" value="Galactose-binding domain-like"/>
    <property type="match status" value="1"/>
</dbReference>
<dbReference type="InterPro" id="IPR008979">
    <property type="entry name" value="Galactose-bd-like_sf"/>
</dbReference>
<dbReference type="AlphaFoldDB" id="A0A1I7G515"/>